<reference evidence="2 3" key="1">
    <citation type="journal article" date="2019" name="Int. J. Syst. Evol. Microbiol.">
        <title>The Global Catalogue of Microorganisms (GCM) 10K type strain sequencing project: providing services to taxonomists for standard genome sequencing and annotation.</title>
        <authorList>
            <consortium name="The Broad Institute Genomics Platform"/>
            <consortium name="The Broad Institute Genome Sequencing Center for Infectious Disease"/>
            <person name="Wu L."/>
            <person name="Ma J."/>
        </authorList>
    </citation>
    <scope>NUCLEOTIDE SEQUENCE [LARGE SCALE GENOMIC DNA]</scope>
    <source>
        <strain evidence="2 3">JCM 4087</strain>
    </source>
</reference>
<dbReference type="Proteomes" id="UP001501102">
    <property type="component" value="Unassembled WGS sequence"/>
</dbReference>
<comment type="caution">
    <text evidence="2">The sequence shown here is derived from an EMBL/GenBank/DDBJ whole genome shotgun (WGS) entry which is preliminary data.</text>
</comment>
<name>A0ABN3WQR6_STRTU</name>
<feature type="compositionally biased region" description="Polar residues" evidence="1">
    <location>
        <begin position="42"/>
        <end position="54"/>
    </location>
</feature>
<evidence type="ECO:0000313" key="2">
    <source>
        <dbReference type="EMBL" id="GAA2924862.1"/>
    </source>
</evidence>
<dbReference type="EMBL" id="BAAAXZ010000079">
    <property type="protein sequence ID" value="GAA2924862.1"/>
    <property type="molecule type" value="Genomic_DNA"/>
</dbReference>
<sequence length="70" mass="7241">MADLDLHLYPGETVALLAPTAPASPHTLDLLLGPEPPRRQGVVSSSHAAATGRQQGKVGAMLQSGGLMER</sequence>
<keyword evidence="3" id="KW-1185">Reference proteome</keyword>
<feature type="region of interest" description="Disordered" evidence="1">
    <location>
        <begin position="32"/>
        <end position="70"/>
    </location>
</feature>
<gene>
    <name evidence="2" type="ORF">GCM10020221_21070</name>
</gene>
<protein>
    <submittedName>
        <fullName evidence="2">Uncharacterized protein</fullName>
    </submittedName>
</protein>
<organism evidence="2 3">
    <name type="scientific">Streptomyces thioluteus</name>
    <dbReference type="NCBI Taxonomy" id="66431"/>
    <lineage>
        <taxon>Bacteria</taxon>
        <taxon>Bacillati</taxon>
        <taxon>Actinomycetota</taxon>
        <taxon>Actinomycetes</taxon>
        <taxon>Kitasatosporales</taxon>
        <taxon>Streptomycetaceae</taxon>
        <taxon>Streptomyces</taxon>
    </lineage>
</organism>
<evidence type="ECO:0000256" key="1">
    <source>
        <dbReference type="SAM" id="MobiDB-lite"/>
    </source>
</evidence>
<evidence type="ECO:0000313" key="3">
    <source>
        <dbReference type="Proteomes" id="UP001501102"/>
    </source>
</evidence>
<proteinExistence type="predicted"/>
<accession>A0ABN3WQR6</accession>